<evidence type="ECO:0000313" key="2">
    <source>
        <dbReference type="EMBL" id="JAT73534.1"/>
    </source>
</evidence>
<sequence>MSDPTRSSFYLPAQDASEADVPGVKKKSFSKKMAKSFKKMGSQVKELMTPRGSSLSGDLSPAPSAKSVEGTSNSSTMRAILGRTSSGPKKAAAQSNGPSNGAAGGEGPKAAPIATAKSAGSGLLGEPSLEWSSGFSGRYQPSKKTAPAAPSAKAGAEVSEQAKTPAQPASPVKAEPAPAPPPPAPVQLPAAPAIAVTQPECKEEVQVTIRAGPVEGKPSPALASTNVKVEVRTDPTVRDASAKPVKAALAPSPVPAAATVVETQAPAVRPGTVATARPKQARRESGLGGALRGLVWLGAATAIGVLAAKQAPALRRTPASKRE</sequence>
<gene>
    <name evidence="2" type="ORF">g.3465</name>
</gene>
<proteinExistence type="predicted"/>
<reference evidence="2" key="1">
    <citation type="submission" date="2015-08" db="EMBL/GenBank/DDBJ databases">
        <authorList>
            <person name="Babu N.S."/>
            <person name="Beckwith C.J."/>
            <person name="Beseler K.G."/>
            <person name="Brison A."/>
            <person name="Carone J.V."/>
            <person name="Caskin T.P."/>
            <person name="Diamond M."/>
            <person name="Durham M.E."/>
            <person name="Foxe J.M."/>
            <person name="Go M."/>
            <person name="Henderson B.A."/>
            <person name="Jones I.B."/>
            <person name="McGettigan J.A."/>
            <person name="Micheletti S.J."/>
            <person name="Nasrallah M.E."/>
            <person name="Ortiz D."/>
            <person name="Piller C.R."/>
            <person name="Privatt S.R."/>
            <person name="Schneider S.L."/>
            <person name="Sharp S."/>
            <person name="Smith T.C."/>
            <person name="Stanton J.D."/>
            <person name="Ullery H.E."/>
            <person name="Wilson R.J."/>
            <person name="Serrano M.G."/>
            <person name="Buck G."/>
            <person name="Lee V."/>
            <person name="Wang Y."/>
            <person name="Carvalho R."/>
            <person name="Voegtly L."/>
            <person name="Shi R."/>
            <person name="Duckworth R."/>
            <person name="Johnson A."/>
            <person name="Loviza R."/>
            <person name="Walstead R."/>
            <person name="Shah Z."/>
            <person name="Kiflezghi M."/>
            <person name="Wade K."/>
            <person name="Ball S.L."/>
            <person name="Bradley K.W."/>
            <person name="Asai D.J."/>
            <person name="Bowman C.A."/>
            <person name="Russell D.A."/>
            <person name="Pope W.H."/>
            <person name="Jacobs-Sera D."/>
            <person name="Hendrix R.W."/>
            <person name="Hatfull G.F."/>
        </authorList>
    </citation>
    <scope>NUCLEOTIDE SEQUENCE</scope>
</reference>
<feature type="region of interest" description="Disordered" evidence="1">
    <location>
        <begin position="1"/>
        <end position="188"/>
    </location>
</feature>
<name>A0A1D2A2Z1_AUXPR</name>
<feature type="compositionally biased region" description="Polar residues" evidence="1">
    <location>
        <begin position="69"/>
        <end position="99"/>
    </location>
</feature>
<feature type="region of interest" description="Disordered" evidence="1">
    <location>
        <begin position="264"/>
        <end position="285"/>
    </location>
</feature>
<evidence type="ECO:0000256" key="1">
    <source>
        <dbReference type="SAM" id="MobiDB-lite"/>
    </source>
</evidence>
<protein>
    <submittedName>
        <fullName evidence="2">Uncharacterized protein</fullName>
    </submittedName>
</protein>
<feature type="compositionally biased region" description="Basic residues" evidence="1">
    <location>
        <begin position="24"/>
        <end position="38"/>
    </location>
</feature>
<feature type="compositionally biased region" description="Pro residues" evidence="1">
    <location>
        <begin position="177"/>
        <end position="186"/>
    </location>
</feature>
<dbReference type="EMBL" id="GDKF01005088">
    <property type="protein sequence ID" value="JAT73534.1"/>
    <property type="molecule type" value="Transcribed_RNA"/>
</dbReference>
<accession>A0A1D2A2Z1</accession>
<dbReference type="AlphaFoldDB" id="A0A1D2A2Z1"/>
<organism evidence="2">
    <name type="scientific">Auxenochlorella protothecoides</name>
    <name type="common">Green microalga</name>
    <name type="synonym">Chlorella protothecoides</name>
    <dbReference type="NCBI Taxonomy" id="3075"/>
    <lineage>
        <taxon>Eukaryota</taxon>
        <taxon>Viridiplantae</taxon>
        <taxon>Chlorophyta</taxon>
        <taxon>core chlorophytes</taxon>
        <taxon>Trebouxiophyceae</taxon>
        <taxon>Chlorellales</taxon>
        <taxon>Chlorellaceae</taxon>
        <taxon>Auxenochlorella</taxon>
    </lineage>
</organism>
<feature type="compositionally biased region" description="Low complexity" evidence="1">
    <location>
        <begin position="142"/>
        <end position="156"/>
    </location>
</feature>